<proteinExistence type="predicted"/>
<keyword evidence="2" id="KW-1185">Reference proteome</keyword>
<reference evidence="2" key="1">
    <citation type="submission" date="2024-07" db="EMBL/GenBank/DDBJ databases">
        <title>Two chromosome-level genome assemblies of Korean endemic species Abeliophyllum distichum and Forsythia ovata (Oleaceae).</title>
        <authorList>
            <person name="Jang H."/>
        </authorList>
    </citation>
    <scope>NUCLEOTIDE SEQUENCE [LARGE SCALE GENOMIC DNA]</scope>
</reference>
<name>A0ABD1TQN3_9LAMI</name>
<organism evidence="1 2">
    <name type="scientific">Forsythia ovata</name>
    <dbReference type="NCBI Taxonomy" id="205694"/>
    <lineage>
        <taxon>Eukaryota</taxon>
        <taxon>Viridiplantae</taxon>
        <taxon>Streptophyta</taxon>
        <taxon>Embryophyta</taxon>
        <taxon>Tracheophyta</taxon>
        <taxon>Spermatophyta</taxon>
        <taxon>Magnoliopsida</taxon>
        <taxon>eudicotyledons</taxon>
        <taxon>Gunneridae</taxon>
        <taxon>Pentapetalae</taxon>
        <taxon>asterids</taxon>
        <taxon>lamiids</taxon>
        <taxon>Lamiales</taxon>
        <taxon>Oleaceae</taxon>
        <taxon>Forsythieae</taxon>
        <taxon>Forsythia</taxon>
    </lineage>
</organism>
<comment type="caution">
    <text evidence="1">The sequence shown here is derived from an EMBL/GenBank/DDBJ whole genome shotgun (WGS) entry which is preliminary data.</text>
</comment>
<gene>
    <name evidence="1" type="ORF">Fot_28990</name>
</gene>
<dbReference type="Proteomes" id="UP001604277">
    <property type="component" value="Unassembled WGS sequence"/>
</dbReference>
<dbReference type="AlphaFoldDB" id="A0ABD1TQN3"/>
<sequence>MEKKQMILSHMLNSRWGATSPGPSMPSWCWCRGGQGENGVPNGSHDSGNDYKLVNLEDWIEQNPSVIGDKILQKWGRILPFLSKSKEEYPDRIVHIDGVE</sequence>
<accession>A0ABD1TQN3</accession>
<evidence type="ECO:0000313" key="1">
    <source>
        <dbReference type="EMBL" id="KAL2515019.1"/>
    </source>
</evidence>
<protein>
    <submittedName>
        <fullName evidence="1">Mannose-6-phosphate isomerase 1-like</fullName>
    </submittedName>
</protein>
<evidence type="ECO:0000313" key="2">
    <source>
        <dbReference type="Proteomes" id="UP001604277"/>
    </source>
</evidence>
<dbReference type="EMBL" id="JBFOLJ010000008">
    <property type="protein sequence ID" value="KAL2515019.1"/>
    <property type="molecule type" value="Genomic_DNA"/>
</dbReference>